<keyword evidence="3" id="KW-0732">Signal</keyword>
<sequence>MHLVLVWLCCCWAVVASQPGTVIIT</sequence>
<dbReference type="GO" id="GO:0005576">
    <property type="term" value="C:extracellular region"/>
    <property type="evidence" value="ECO:0007669"/>
    <property type="project" value="UniProtKB-SubCell"/>
</dbReference>
<dbReference type="InterPro" id="IPR013172">
    <property type="entry name" value="Bomanin"/>
</dbReference>
<comment type="caution">
    <text evidence="5">The sequence shown here is derived from an EMBL/GenBank/DDBJ whole genome shotgun (WGS) entry which is preliminary data.</text>
</comment>
<accession>A0A364RJS8</accession>
<dbReference type="EMBL" id="QMDV01000001">
    <property type="protein sequence ID" value="RAU84541.1"/>
    <property type="molecule type" value="Genomic_DNA"/>
</dbReference>
<evidence type="ECO:0000313" key="5">
    <source>
        <dbReference type="EMBL" id="RAU84541.1"/>
    </source>
</evidence>
<evidence type="ECO:0000256" key="2">
    <source>
        <dbReference type="ARBA" id="ARBA00022525"/>
    </source>
</evidence>
<keyword evidence="6" id="KW-1185">Reference proteome</keyword>
<evidence type="ECO:0000256" key="3">
    <source>
        <dbReference type="ARBA" id="ARBA00022729"/>
    </source>
</evidence>
<reference evidence="5 6" key="1">
    <citation type="submission" date="2018-06" db="EMBL/GenBank/DDBJ databases">
        <authorList>
            <person name="Liu Z.-W."/>
        </authorList>
    </citation>
    <scope>NUCLEOTIDE SEQUENCE [LARGE SCALE GENOMIC DNA]</scope>
    <source>
        <strain evidence="5 6">2b14</strain>
    </source>
</reference>
<keyword evidence="2" id="KW-0964">Secreted</keyword>
<dbReference type="Pfam" id="PF08194">
    <property type="entry name" value="DIM"/>
    <property type="match status" value="1"/>
</dbReference>
<organism evidence="5 6">
    <name type="scientific">Pontibacter arcticus</name>
    <dbReference type="NCBI Taxonomy" id="2080288"/>
    <lineage>
        <taxon>Bacteria</taxon>
        <taxon>Pseudomonadati</taxon>
        <taxon>Bacteroidota</taxon>
        <taxon>Cytophagia</taxon>
        <taxon>Cytophagales</taxon>
        <taxon>Hymenobacteraceae</taxon>
        <taxon>Pontibacter</taxon>
    </lineage>
</organism>
<evidence type="ECO:0000256" key="1">
    <source>
        <dbReference type="ARBA" id="ARBA00004613"/>
    </source>
</evidence>
<evidence type="ECO:0000256" key="4">
    <source>
        <dbReference type="ARBA" id="ARBA00023157"/>
    </source>
</evidence>
<dbReference type="Proteomes" id="UP000251692">
    <property type="component" value="Unassembled WGS sequence"/>
</dbReference>
<protein>
    <submittedName>
        <fullName evidence="5">Uncharacterized protein</fullName>
    </submittedName>
</protein>
<gene>
    <name evidence="5" type="ORF">DP923_04975</name>
</gene>
<dbReference type="AlphaFoldDB" id="A0A364RJS8"/>
<keyword evidence="4" id="KW-1015">Disulfide bond</keyword>
<reference evidence="5 6" key="2">
    <citation type="submission" date="2018-07" db="EMBL/GenBank/DDBJ databases">
        <title>Pontibacter sp. 2b14 genomic sequence and assembly.</title>
        <authorList>
            <person name="Du Z.-J."/>
        </authorList>
    </citation>
    <scope>NUCLEOTIDE SEQUENCE [LARGE SCALE GENOMIC DNA]</scope>
    <source>
        <strain evidence="5 6">2b14</strain>
    </source>
</reference>
<dbReference type="GO" id="GO:0006952">
    <property type="term" value="P:defense response"/>
    <property type="evidence" value="ECO:0007669"/>
    <property type="project" value="InterPro"/>
</dbReference>
<evidence type="ECO:0000313" key="6">
    <source>
        <dbReference type="Proteomes" id="UP000251692"/>
    </source>
</evidence>
<name>A0A364RJS8_9BACT</name>
<comment type="subcellular location">
    <subcellularLocation>
        <location evidence="1">Secreted</location>
    </subcellularLocation>
</comment>
<proteinExistence type="predicted"/>